<dbReference type="Proteomes" id="UP000661507">
    <property type="component" value="Unassembled WGS sequence"/>
</dbReference>
<accession>A0A917NQA6</accession>
<dbReference type="SUPFAM" id="SSF55874">
    <property type="entry name" value="ATPase domain of HSP90 chaperone/DNA topoisomerase II/histidine kinase"/>
    <property type="match status" value="1"/>
</dbReference>
<feature type="domain" description="Histidine kinase/HSP90-like ATPase" evidence="2">
    <location>
        <begin position="17"/>
        <end position="140"/>
    </location>
</feature>
<reference evidence="3" key="2">
    <citation type="submission" date="2020-09" db="EMBL/GenBank/DDBJ databases">
        <authorList>
            <person name="Sun Q."/>
            <person name="Zhou Y."/>
        </authorList>
    </citation>
    <scope>NUCLEOTIDE SEQUENCE</scope>
    <source>
        <strain evidence="3">CGMCC 1.3617</strain>
    </source>
</reference>
<sequence length="150" mass="15817">MSLPEAPRHTLRLVLRDDLEALSAAQIAIAGFLRGQGAGPRTTARAELLLEELALNTLRYGFAAGSVPELAVTAWHDGSHCGLDIEDRGTAFDPTTAALPAPAPTLRQASTGGRGVSLLRRTAAELAYERTADGRNRLHLVLPAEDASIG</sequence>
<gene>
    <name evidence="3" type="ORF">GCM10011320_22590</name>
</gene>
<dbReference type="EMBL" id="BMKW01000005">
    <property type="protein sequence ID" value="GGJ14810.1"/>
    <property type="molecule type" value="Genomic_DNA"/>
</dbReference>
<dbReference type="RefSeq" id="WP_188967154.1">
    <property type="nucleotide sequence ID" value="NZ_BMKW01000005.1"/>
</dbReference>
<dbReference type="Gene3D" id="3.30.565.10">
    <property type="entry name" value="Histidine kinase-like ATPase, C-terminal domain"/>
    <property type="match status" value="1"/>
</dbReference>
<dbReference type="GO" id="GO:0004674">
    <property type="term" value="F:protein serine/threonine kinase activity"/>
    <property type="evidence" value="ECO:0007669"/>
    <property type="project" value="UniProtKB-KW"/>
</dbReference>
<reference evidence="3" key="1">
    <citation type="journal article" date="2014" name="Int. J. Syst. Evol. Microbiol.">
        <title>Complete genome sequence of Corynebacterium casei LMG S-19264T (=DSM 44701T), isolated from a smear-ripened cheese.</title>
        <authorList>
            <consortium name="US DOE Joint Genome Institute (JGI-PGF)"/>
            <person name="Walter F."/>
            <person name="Albersmeier A."/>
            <person name="Kalinowski J."/>
            <person name="Ruckert C."/>
        </authorList>
    </citation>
    <scope>NUCLEOTIDE SEQUENCE</scope>
    <source>
        <strain evidence="3">CGMCC 1.3617</strain>
    </source>
</reference>
<dbReference type="PANTHER" id="PTHR35526">
    <property type="entry name" value="ANTI-SIGMA-F FACTOR RSBW-RELATED"/>
    <property type="match status" value="1"/>
</dbReference>
<dbReference type="InterPro" id="IPR003594">
    <property type="entry name" value="HATPase_dom"/>
</dbReference>
<name>A0A917NQA6_9PROT</name>
<dbReference type="InterPro" id="IPR036890">
    <property type="entry name" value="HATPase_C_sf"/>
</dbReference>
<dbReference type="AlphaFoldDB" id="A0A917NQA6"/>
<keyword evidence="1" id="KW-0723">Serine/threonine-protein kinase</keyword>
<dbReference type="InterPro" id="IPR050267">
    <property type="entry name" value="Anti-sigma-factor_SerPK"/>
</dbReference>
<keyword evidence="4" id="KW-1185">Reference proteome</keyword>
<organism evidence="3 4">
    <name type="scientific">Neoroseomonas lacus</name>
    <dbReference type="NCBI Taxonomy" id="287609"/>
    <lineage>
        <taxon>Bacteria</taxon>
        <taxon>Pseudomonadati</taxon>
        <taxon>Pseudomonadota</taxon>
        <taxon>Alphaproteobacteria</taxon>
        <taxon>Acetobacterales</taxon>
        <taxon>Acetobacteraceae</taxon>
        <taxon>Neoroseomonas</taxon>
    </lineage>
</organism>
<comment type="caution">
    <text evidence="3">The sequence shown here is derived from an EMBL/GenBank/DDBJ whole genome shotgun (WGS) entry which is preliminary data.</text>
</comment>
<keyword evidence="1" id="KW-0808">Transferase</keyword>
<dbReference type="Pfam" id="PF13581">
    <property type="entry name" value="HATPase_c_2"/>
    <property type="match status" value="1"/>
</dbReference>
<evidence type="ECO:0000256" key="1">
    <source>
        <dbReference type="ARBA" id="ARBA00022527"/>
    </source>
</evidence>
<proteinExistence type="predicted"/>
<evidence type="ECO:0000259" key="2">
    <source>
        <dbReference type="Pfam" id="PF13581"/>
    </source>
</evidence>
<evidence type="ECO:0000313" key="4">
    <source>
        <dbReference type="Proteomes" id="UP000661507"/>
    </source>
</evidence>
<protein>
    <recommendedName>
        <fullName evidence="2">Histidine kinase/HSP90-like ATPase domain-containing protein</fullName>
    </recommendedName>
</protein>
<evidence type="ECO:0000313" key="3">
    <source>
        <dbReference type="EMBL" id="GGJ14810.1"/>
    </source>
</evidence>
<keyword evidence="1" id="KW-0418">Kinase</keyword>